<protein>
    <submittedName>
        <fullName evidence="1">Uncharacterized protein</fullName>
    </submittedName>
</protein>
<feature type="non-terminal residue" evidence="1">
    <location>
        <position position="107"/>
    </location>
</feature>
<gene>
    <name evidence="1" type="ORF">GGI18_003299</name>
</gene>
<evidence type="ECO:0000313" key="2">
    <source>
        <dbReference type="Proteomes" id="UP001140066"/>
    </source>
</evidence>
<accession>A0ACC1KC63</accession>
<evidence type="ECO:0000313" key="1">
    <source>
        <dbReference type="EMBL" id="KAJ2786169.1"/>
    </source>
</evidence>
<reference evidence="1" key="1">
    <citation type="submission" date="2022-07" db="EMBL/GenBank/DDBJ databases">
        <title>Phylogenomic reconstructions and comparative analyses of Kickxellomycotina fungi.</title>
        <authorList>
            <person name="Reynolds N.K."/>
            <person name="Stajich J.E."/>
            <person name="Barry K."/>
            <person name="Grigoriev I.V."/>
            <person name="Crous P."/>
            <person name="Smith M.E."/>
        </authorList>
    </citation>
    <scope>NUCLEOTIDE SEQUENCE</scope>
    <source>
        <strain evidence="1">BCRC 34191</strain>
    </source>
</reference>
<keyword evidence="2" id="KW-1185">Reference proteome</keyword>
<organism evidence="1 2">
    <name type="scientific">Coemansia linderi</name>
    <dbReference type="NCBI Taxonomy" id="2663919"/>
    <lineage>
        <taxon>Eukaryota</taxon>
        <taxon>Fungi</taxon>
        <taxon>Fungi incertae sedis</taxon>
        <taxon>Zoopagomycota</taxon>
        <taxon>Kickxellomycotina</taxon>
        <taxon>Kickxellomycetes</taxon>
        <taxon>Kickxellales</taxon>
        <taxon>Kickxellaceae</taxon>
        <taxon>Coemansia</taxon>
    </lineage>
</organism>
<name>A0ACC1KC63_9FUNG</name>
<comment type="caution">
    <text evidence="1">The sequence shown here is derived from an EMBL/GenBank/DDBJ whole genome shotgun (WGS) entry which is preliminary data.</text>
</comment>
<dbReference type="Proteomes" id="UP001140066">
    <property type="component" value="Unassembled WGS sequence"/>
</dbReference>
<sequence length="107" mass="11955">MSDGNPASHLEAVLDITLYSAHGNTNEFPNVDCAHTGSHDSESLISAFRECLKEITDQGYEVKFYNGDPNDECPELDDQFNYDESMPIYYKCTMQAVGDDQDTCGEE</sequence>
<proteinExistence type="predicted"/>
<dbReference type="EMBL" id="JANBUK010001091">
    <property type="protein sequence ID" value="KAJ2786169.1"/>
    <property type="molecule type" value="Genomic_DNA"/>
</dbReference>